<evidence type="ECO:0000256" key="4">
    <source>
        <dbReference type="RuleBase" id="RU367022"/>
    </source>
</evidence>
<reference evidence="5" key="2">
    <citation type="journal article" name="BMC Genomics">
        <title>New genome assemblies reveal patterns of domestication and adaptation across Brettanomyces (Dekkera) species.</title>
        <authorList>
            <person name="Roach M.J."/>
            <person name="Borneman A.R."/>
        </authorList>
    </citation>
    <scope>NUCLEOTIDE SEQUENCE</scope>
    <source>
        <strain evidence="5">UCD 2041</strain>
    </source>
</reference>
<feature type="transmembrane region" description="Helical" evidence="4">
    <location>
        <begin position="127"/>
        <end position="143"/>
    </location>
</feature>
<dbReference type="RefSeq" id="XP_041135987.1">
    <property type="nucleotide sequence ID" value="XM_041282148.1"/>
</dbReference>
<dbReference type="KEGG" id="bbrx:BRETT_003643"/>
<name>A0A871R3Y2_DEKBR</name>
<keyword evidence="2 4" id="KW-1133">Transmembrane helix</keyword>
<organism evidence="5 6">
    <name type="scientific">Dekkera bruxellensis</name>
    <name type="common">Brettanomyces custersii</name>
    <dbReference type="NCBI Taxonomy" id="5007"/>
    <lineage>
        <taxon>Eukaryota</taxon>
        <taxon>Fungi</taxon>
        <taxon>Dikarya</taxon>
        <taxon>Ascomycota</taxon>
        <taxon>Saccharomycotina</taxon>
        <taxon>Pichiomycetes</taxon>
        <taxon>Pichiales</taxon>
        <taxon>Pichiaceae</taxon>
        <taxon>Brettanomyces</taxon>
    </lineage>
</organism>
<accession>A0A871R3Y2</accession>
<dbReference type="GeneID" id="64575566"/>
<evidence type="ECO:0000256" key="2">
    <source>
        <dbReference type="ARBA" id="ARBA00022989"/>
    </source>
</evidence>
<protein>
    <recommendedName>
        <fullName evidence="4">Copper transport protein</fullName>
    </recommendedName>
</protein>
<keyword evidence="4" id="KW-0813">Transport</keyword>
<comment type="similarity">
    <text evidence="4">Belongs to the copper transporter (Ctr) (TC 1.A.56) family. SLC31A subfamily.</text>
</comment>
<keyword evidence="3 4" id="KW-0472">Membrane</keyword>
<dbReference type="GO" id="GO:0005375">
    <property type="term" value="F:copper ion transmembrane transporter activity"/>
    <property type="evidence" value="ECO:0007669"/>
    <property type="project" value="UniProtKB-UniRule"/>
</dbReference>
<sequence>MDHSMMDHSSIDHDMPGMGDGSDDMCEMSMVLNSGYKNLCILSSGWRITTKIQMLSSMAIIVFITIGYELFKKWAAAFEYRYNSMTEGGASSARQLKTFKVKSSIIYGLTVFYSFMIMLLFMTFNVWVMISVTFGAIVGHFLFSDNRTSGQSLACH</sequence>
<evidence type="ECO:0000256" key="3">
    <source>
        <dbReference type="ARBA" id="ARBA00023136"/>
    </source>
</evidence>
<proteinExistence type="inferred from homology"/>
<reference evidence="5" key="1">
    <citation type="submission" date="2020-10" db="EMBL/GenBank/DDBJ databases">
        <authorList>
            <person name="Palmer J.M."/>
        </authorList>
    </citation>
    <scope>NUCLEOTIDE SEQUENCE</scope>
    <source>
        <strain evidence="5">UCD 2041</strain>
    </source>
</reference>
<feature type="transmembrane region" description="Helical" evidence="4">
    <location>
        <begin position="104"/>
        <end position="121"/>
    </location>
</feature>
<dbReference type="GO" id="GO:0016020">
    <property type="term" value="C:membrane"/>
    <property type="evidence" value="ECO:0007669"/>
    <property type="project" value="UniProtKB-SubCell"/>
</dbReference>
<feature type="transmembrane region" description="Helical" evidence="4">
    <location>
        <begin position="52"/>
        <end position="71"/>
    </location>
</feature>
<dbReference type="PANTHER" id="PTHR12483:SF115">
    <property type="entry name" value="COPPER TRANSPORT PROTEIN"/>
    <property type="match status" value="1"/>
</dbReference>
<dbReference type="OrthoDB" id="161814at2759"/>
<keyword evidence="4" id="KW-0187">Copper transport</keyword>
<evidence type="ECO:0000256" key="1">
    <source>
        <dbReference type="ARBA" id="ARBA00022692"/>
    </source>
</evidence>
<keyword evidence="4" id="KW-0406">Ion transport</keyword>
<evidence type="ECO:0000313" key="6">
    <source>
        <dbReference type="Proteomes" id="UP000663131"/>
    </source>
</evidence>
<comment type="subcellular location">
    <subcellularLocation>
        <location evidence="4">Membrane</location>
        <topology evidence="4">Multi-pass membrane protein</topology>
    </subcellularLocation>
</comment>
<keyword evidence="4" id="KW-0186">Copper</keyword>
<dbReference type="AlphaFoldDB" id="A0A871R3Y2"/>
<dbReference type="PANTHER" id="PTHR12483">
    <property type="entry name" value="SOLUTE CARRIER FAMILY 31 COPPER TRANSPORTERS"/>
    <property type="match status" value="1"/>
</dbReference>
<keyword evidence="1 4" id="KW-0812">Transmembrane</keyword>
<gene>
    <name evidence="5" type="ORF">BRETT_003643</name>
</gene>
<evidence type="ECO:0000313" key="5">
    <source>
        <dbReference type="EMBL" id="QOU19494.1"/>
    </source>
</evidence>
<dbReference type="Pfam" id="PF04145">
    <property type="entry name" value="Ctr"/>
    <property type="match status" value="2"/>
</dbReference>
<dbReference type="EMBL" id="CP063134">
    <property type="protein sequence ID" value="QOU19494.1"/>
    <property type="molecule type" value="Genomic_DNA"/>
</dbReference>
<dbReference type="InterPro" id="IPR007274">
    <property type="entry name" value="Cop_transporter"/>
</dbReference>
<dbReference type="Proteomes" id="UP000663131">
    <property type="component" value="Chromosome 6"/>
</dbReference>